<feature type="domain" description="DNA-directed DNA polymerase family B exonuclease" evidence="23">
    <location>
        <begin position="739"/>
        <end position="865"/>
    </location>
</feature>
<evidence type="ECO:0000256" key="16">
    <source>
        <dbReference type="ARBA" id="ARBA00023204"/>
    </source>
</evidence>
<evidence type="ECO:0000256" key="5">
    <source>
        <dbReference type="ARBA" id="ARBA00022679"/>
    </source>
</evidence>
<dbReference type="InterPro" id="IPR030559">
    <property type="entry name" value="PolZ_Rev3"/>
</dbReference>
<dbReference type="EMBL" id="AACS02000001">
    <property type="protein sequence ID" value="EFI28614.1"/>
    <property type="molecule type" value="Genomic_DNA"/>
</dbReference>
<keyword evidence="16" id="KW-0234">DNA repair</keyword>
<comment type="catalytic activity">
    <reaction evidence="18 20">
        <text>DNA(n) + a 2'-deoxyribonucleoside 5'-triphosphate = DNA(n+1) + diphosphate</text>
        <dbReference type="Rhea" id="RHEA:22508"/>
        <dbReference type="Rhea" id="RHEA-COMP:17339"/>
        <dbReference type="Rhea" id="RHEA-COMP:17340"/>
        <dbReference type="ChEBI" id="CHEBI:33019"/>
        <dbReference type="ChEBI" id="CHEBI:61560"/>
        <dbReference type="ChEBI" id="CHEBI:173112"/>
        <dbReference type="EC" id="2.7.7.7"/>
    </reaction>
</comment>
<dbReference type="InterPro" id="IPR006133">
    <property type="entry name" value="DNA-dir_DNA_pol_B_exonuc"/>
</dbReference>
<dbReference type="InterPro" id="IPR017964">
    <property type="entry name" value="DNA-dir_DNA_pol_B_CS"/>
</dbReference>
<accession>D6RK59</accession>
<evidence type="ECO:0000259" key="23">
    <source>
        <dbReference type="Pfam" id="PF03104"/>
    </source>
</evidence>
<evidence type="ECO:0000256" key="6">
    <source>
        <dbReference type="ARBA" id="ARBA00022695"/>
    </source>
</evidence>
<keyword evidence="6 20" id="KW-0548">Nucleotidyltransferase</keyword>
<protein>
    <recommendedName>
        <fullName evidence="20">DNA polymerase</fullName>
        <ecNumber evidence="20">2.7.7.7</ecNumber>
    </recommendedName>
</protein>
<dbReference type="InterPro" id="IPR043502">
    <property type="entry name" value="DNA/RNA_pol_sf"/>
</dbReference>
<evidence type="ECO:0000256" key="17">
    <source>
        <dbReference type="ARBA" id="ARBA00023242"/>
    </source>
</evidence>
<evidence type="ECO:0000256" key="7">
    <source>
        <dbReference type="ARBA" id="ARBA00022705"/>
    </source>
</evidence>
<dbReference type="OrthoDB" id="2414538at2759"/>
<comment type="cofactor">
    <cofactor evidence="1 20">
        <name>[4Fe-4S] cluster</name>
        <dbReference type="ChEBI" id="CHEBI:49883"/>
    </cofactor>
</comment>
<comment type="caution">
    <text evidence="27">The sequence shown here is derived from an EMBL/GenBank/DDBJ whole genome shotgun (WGS) entry which is preliminary data.</text>
</comment>
<dbReference type="PROSITE" id="PS00116">
    <property type="entry name" value="DNA_POLYMERASE_B"/>
    <property type="match status" value="1"/>
</dbReference>
<comment type="subunit">
    <text evidence="19">Forms DNA polymerase zeta with REV7.</text>
</comment>
<dbReference type="OMA" id="GRNKMGF"/>
<evidence type="ECO:0000259" key="26">
    <source>
        <dbReference type="Pfam" id="PF24065"/>
    </source>
</evidence>
<evidence type="ECO:0000256" key="18">
    <source>
        <dbReference type="ARBA" id="ARBA00049244"/>
    </source>
</evidence>
<dbReference type="InterPro" id="IPR036397">
    <property type="entry name" value="RNaseH_sf"/>
</dbReference>
<dbReference type="GO" id="GO:0000724">
    <property type="term" value="P:double-strand break repair via homologous recombination"/>
    <property type="evidence" value="ECO:0007669"/>
    <property type="project" value="TreeGrafter"/>
</dbReference>
<evidence type="ECO:0000256" key="19">
    <source>
        <dbReference type="ARBA" id="ARBA00066055"/>
    </source>
</evidence>
<dbReference type="FunFam" id="1.10.287.690:FF:000002">
    <property type="entry name" value="DNA polymerase zeta"/>
    <property type="match status" value="1"/>
</dbReference>
<dbReference type="InterPro" id="IPR056435">
    <property type="entry name" value="DPOD/Z_N"/>
</dbReference>
<feature type="domain" description="DNA-directed DNA polymerase family B multifunctional" evidence="22">
    <location>
        <begin position="959"/>
        <end position="1425"/>
    </location>
</feature>
<dbReference type="GO" id="GO:0008270">
    <property type="term" value="F:zinc ion binding"/>
    <property type="evidence" value="ECO:0007669"/>
    <property type="project" value="UniProtKB-KW"/>
</dbReference>
<evidence type="ECO:0000256" key="8">
    <source>
        <dbReference type="ARBA" id="ARBA00022723"/>
    </source>
</evidence>
<feature type="compositionally biased region" description="Basic and acidic residues" evidence="21">
    <location>
        <begin position="433"/>
        <end position="449"/>
    </location>
</feature>
<feature type="domain" description="DNA polymerase delta/zeta catalytic subunit N-terminal" evidence="25">
    <location>
        <begin position="59"/>
        <end position="141"/>
    </location>
</feature>
<sequence>MSTTHESGYSPPFRVSLDQIDYTVGPSGPLDNVNMPVVPILRVYGNSSTGSKTCVHIHQVYPYFFIDYVGSVRPKEVKRYIHKLVKSLNHAIALSLKRNPESPKSQYIRAAILVKGVPFYGFHSSYSPYLKIYVADPALVNRAVTILRSGIVMKARFRIYESHLSFPLQFMCDFGLYGCGFLDMEGGWERCNDETDDVHSPLFQRSPHFRQSTLPLEIDVIAPQILNRHALTPRPVPFTGGDSSSPAPPDERLVLSVKELWEDESKRRRAMGLNPSPEIPVELSDKSRGAGGDWVAEARYWEAIRKRIESEATVDFSKMERHLWEYRVMTTFESIEALWEDQWKTWKPSNPPEGQQGEQEQGNLDHQHAGDGQDTVEIDMEMLSSQTFELPEEQVDAEEPVEDQGQEDLCDVEDEEPEHGDEEEEEVQSDNEIGQRDIADVENPFKQDESSSALQPERNSEYRLKTPPLLSQVSGPQSKGTSPTPGHRISSMLTSDIESDFEESKLQGQSDPGSPVEGHRRKRRGIRFEEDVPDSSPRKRQKVMFSEPGETAEVPSSTATMPKRGPSIIPLRTVHLSRAYHTCAASNLNRYQYSISPPTHQELNATMESYGVAQRLYRVPYYSNPDDVPDKPKEYGGLIFHLKGDTLDALEDWAAPNLDDATVLPYFQFDSDGIAGWEYASHPPTMRETKKWLQRENRKDLKNRPKKLQSQIEGPTQANIYGFDESPARDTHGLRGTSNFTILSLEVFAPTGDGGLPDPEKNEIAAVFYALQTAGETSIQAAIMAVNAPPSDPRRLRERSIEYAHSEIDLINNIVDAVVDLDPDIITGWEIQKGLDLSELIGRAPHRYAGRSNDQWGFRKTSTFQAVGRHVFNTWRIMRSEQTLTMYSFENVVFHVLRRRFPKYSQETLSRWYRSSVPAHTFRVFDYLQKKSCMVLEILEETEVVTKTAEFARVFGIDFFSVISRGSQFKVESFMLRIAKPESFVLISPSKADVGKQNAAECMPLIMEPNSAFYTSPMIVLDFQSLYPSVMIAYNYCYSTCLGRVHHFQGTWKFGVDKLNLPEGLLGYLKDDITVAPNGIMYVKSKVRQGLLGRMLTELLDTRVMVKQAMKGVKNDKALKRVLDARQLALKFIANVTYGYTSATFSGRMPAVEIADSIVQTGRETLEKVKPGRLEVSSKTYDPGYDLQAIMLVNNTKKWNAQVVYGDTDSMFIYLRGRTKEEAFRIGHDIADTVTAMNPVPIKLKFEKVYLPCVLMAKKRYVGFKYESIDASEPGFDAKGIETVRRDGVLAQRKMTEKALKLLFRTQDLSQVKDYCQRSWTKLLDNKASPQDFVFAKEVRMGTYSDNGVPPPGVMVAARKMLQDPNYEPQYAERIPYVIAKGERGVRLVDRAMDPTDFLADKTLELDAEYYIERVLIPPLERIFNLVGADVKQWYQELPRAVPADNASPKKIRASMSPEKQETEAFNPMECLVCGEPSNGDLCYECHYINREETIANLGALIRRSERRLVTAQLVCASCTGSATTELIECESLDCPWFYDREKQDEDLALNPIYDALIKDIELGEDPEVEAEEY</sequence>
<dbReference type="InterPro" id="IPR056447">
    <property type="entry name" value="REV3_N"/>
</dbReference>
<evidence type="ECO:0000259" key="22">
    <source>
        <dbReference type="Pfam" id="PF00136"/>
    </source>
</evidence>
<dbReference type="Gene3D" id="1.10.132.60">
    <property type="entry name" value="DNA polymerase family B, C-terminal domain"/>
    <property type="match status" value="1"/>
</dbReference>
<dbReference type="Pfam" id="PF03104">
    <property type="entry name" value="DNA_pol_B_exo1"/>
    <property type="match status" value="1"/>
</dbReference>
<dbReference type="GO" id="GO:0051539">
    <property type="term" value="F:4 iron, 4 sulfur cluster binding"/>
    <property type="evidence" value="ECO:0007669"/>
    <property type="project" value="UniProtKB-KW"/>
</dbReference>
<dbReference type="SMART" id="SM00486">
    <property type="entry name" value="POLBc"/>
    <property type="match status" value="1"/>
</dbReference>
<keyword evidence="14 20" id="KW-0411">Iron-sulfur</keyword>
<evidence type="ECO:0000256" key="9">
    <source>
        <dbReference type="ARBA" id="ARBA00022763"/>
    </source>
</evidence>
<organism evidence="27 28">
    <name type="scientific">Coprinopsis cinerea (strain Okayama-7 / 130 / ATCC MYA-4618 / FGSC 9003)</name>
    <name type="common">Inky cap fungus</name>
    <name type="synonym">Hormographiella aspergillata</name>
    <dbReference type="NCBI Taxonomy" id="240176"/>
    <lineage>
        <taxon>Eukaryota</taxon>
        <taxon>Fungi</taxon>
        <taxon>Dikarya</taxon>
        <taxon>Basidiomycota</taxon>
        <taxon>Agaricomycotina</taxon>
        <taxon>Agaricomycetes</taxon>
        <taxon>Agaricomycetidae</taxon>
        <taxon>Agaricales</taxon>
        <taxon>Agaricineae</taxon>
        <taxon>Psathyrellaceae</taxon>
        <taxon>Coprinopsis</taxon>
    </lineage>
</organism>
<dbReference type="Pfam" id="PF24055">
    <property type="entry name" value="POL3_N"/>
    <property type="match status" value="1"/>
</dbReference>
<dbReference type="GO" id="GO:0003887">
    <property type="term" value="F:DNA-directed DNA polymerase activity"/>
    <property type="evidence" value="ECO:0007669"/>
    <property type="project" value="UniProtKB-KW"/>
</dbReference>
<proteinExistence type="inferred from homology"/>
<dbReference type="SUPFAM" id="SSF56672">
    <property type="entry name" value="DNA/RNA polymerases"/>
    <property type="match status" value="1"/>
</dbReference>
<dbReference type="GO" id="GO:0003677">
    <property type="term" value="F:DNA binding"/>
    <property type="evidence" value="ECO:0007669"/>
    <property type="project" value="UniProtKB-KW"/>
</dbReference>
<keyword evidence="28" id="KW-1185">Reference proteome</keyword>
<dbReference type="FunCoup" id="D6RK59">
    <property type="interactions" value="344"/>
</dbReference>
<evidence type="ECO:0000256" key="2">
    <source>
        <dbReference type="ARBA" id="ARBA00004123"/>
    </source>
</evidence>
<keyword evidence="8 20" id="KW-0479">Metal-binding</keyword>
<evidence type="ECO:0000259" key="24">
    <source>
        <dbReference type="Pfam" id="PF14260"/>
    </source>
</evidence>
<evidence type="ECO:0000256" key="20">
    <source>
        <dbReference type="RuleBase" id="RU000442"/>
    </source>
</evidence>
<keyword evidence="15 20" id="KW-0238">DNA-binding</keyword>
<dbReference type="InterPro" id="IPR006172">
    <property type="entry name" value="DNA-dir_DNA_pol_B"/>
</dbReference>
<dbReference type="VEuPathDB" id="FungiDB:CC1G_13640"/>
<dbReference type="InterPro" id="IPR023211">
    <property type="entry name" value="DNA_pol_palm_dom_sf"/>
</dbReference>
<dbReference type="GO" id="GO:0016035">
    <property type="term" value="C:zeta DNA polymerase complex"/>
    <property type="evidence" value="ECO:0007669"/>
    <property type="project" value="InterPro"/>
</dbReference>
<comment type="subcellular location">
    <subcellularLocation>
        <location evidence="2 20">Nucleus</location>
    </subcellularLocation>
</comment>
<feature type="region of interest" description="Disordered" evidence="21">
    <location>
        <begin position="389"/>
        <end position="566"/>
    </location>
</feature>
<keyword evidence="7 20" id="KW-0235">DNA replication</keyword>
<feature type="domain" description="DNA polymerase zeta catalytic subunit N-terminal" evidence="26">
    <location>
        <begin position="20"/>
        <end position="58"/>
    </location>
</feature>
<dbReference type="CDD" id="cd05778">
    <property type="entry name" value="DNA_polB_zeta_exo"/>
    <property type="match status" value="1"/>
</dbReference>
<feature type="compositionally biased region" description="Acidic residues" evidence="21">
    <location>
        <begin position="390"/>
        <end position="429"/>
    </location>
</feature>
<evidence type="ECO:0000256" key="3">
    <source>
        <dbReference type="ARBA" id="ARBA00005755"/>
    </source>
</evidence>
<dbReference type="SUPFAM" id="SSF53098">
    <property type="entry name" value="Ribonuclease H-like"/>
    <property type="match status" value="1"/>
</dbReference>
<dbReference type="GO" id="GO:0000166">
    <property type="term" value="F:nucleotide binding"/>
    <property type="evidence" value="ECO:0007669"/>
    <property type="project" value="InterPro"/>
</dbReference>
<keyword evidence="9" id="KW-0227">DNA damage</keyword>
<dbReference type="Pfam" id="PF14260">
    <property type="entry name" value="zf-C4pol"/>
    <property type="match status" value="1"/>
</dbReference>
<evidence type="ECO:0000256" key="14">
    <source>
        <dbReference type="ARBA" id="ARBA00023014"/>
    </source>
</evidence>
<evidence type="ECO:0000313" key="27">
    <source>
        <dbReference type="EMBL" id="EFI28614.1"/>
    </source>
</evidence>
<dbReference type="RefSeq" id="XP_002912108.1">
    <property type="nucleotide sequence ID" value="XM_002912062.1"/>
</dbReference>
<keyword evidence="4 20" id="KW-0004">4Fe-4S</keyword>
<keyword evidence="13 20" id="KW-0408">Iron</keyword>
<dbReference type="Gene3D" id="1.10.287.690">
    <property type="entry name" value="Helix hairpin bin"/>
    <property type="match status" value="1"/>
</dbReference>
<feature type="compositionally biased region" description="Polar residues" evidence="21">
    <location>
        <begin position="469"/>
        <end position="484"/>
    </location>
</feature>
<dbReference type="GO" id="GO:0042276">
    <property type="term" value="P:error-prone translesion synthesis"/>
    <property type="evidence" value="ECO:0007669"/>
    <property type="project" value="TreeGrafter"/>
</dbReference>
<dbReference type="HOGENOM" id="CLU_000203_3_1_1"/>
<dbReference type="GeneID" id="6008909"/>
<evidence type="ECO:0000313" key="28">
    <source>
        <dbReference type="Proteomes" id="UP000001861"/>
    </source>
</evidence>
<evidence type="ECO:0000256" key="21">
    <source>
        <dbReference type="SAM" id="MobiDB-lite"/>
    </source>
</evidence>
<evidence type="ECO:0000256" key="15">
    <source>
        <dbReference type="ARBA" id="ARBA00023125"/>
    </source>
</evidence>
<dbReference type="InParanoid" id="D6RK59"/>
<dbReference type="InterPro" id="IPR025687">
    <property type="entry name" value="Znf-C4pol"/>
</dbReference>
<evidence type="ECO:0000256" key="13">
    <source>
        <dbReference type="ARBA" id="ARBA00023004"/>
    </source>
</evidence>
<feature type="compositionally biased region" description="Low complexity" evidence="21">
    <location>
        <begin position="353"/>
        <end position="362"/>
    </location>
</feature>
<evidence type="ECO:0000256" key="11">
    <source>
        <dbReference type="ARBA" id="ARBA00022833"/>
    </source>
</evidence>
<dbReference type="Proteomes" id="UP000001861">
    <property type="component" value="Unassembled WGS sequence"/>
</dbReference>
<dbReference type="eggNOG" id="KOG0968">
    <property type="taxonomic scope" value="Eukaryota"/>
</dbReference>
<dbReference type="Pfam" id="PF24065">
    <property type="entry name" value="REV3_N"/>
    <property type="match status" value="1"/>
</dbReference>
<name>D6RK59_COPC7</name>
<gene>
    <name evidence="27" type="ORF">CC1G_13640</name>
</gene>
<dbReference type="Gene3D" id="3.30.342.10">
    <property type="entry name" value="DNA Polymerase, chain B, domain 1"/>
    <property type="match status" value="1"/>
</dbReference>
<dbReference type="InterPro" id="IPR042087">
    <property type="entry name" value="DNA_pol_B_thumb"/>
</dbReference>
<dbReference type="Gene3D" id="3.30.420.10">
    <property type="entry name" value="Ribonuclease H-like superfamily/Ribonuclease H"/>
    <property type="match status" value="1"/>
</dbReference>
<dbReference type="EC" id="2.7.7.7" evidence="20"/>
<keyword evidence="10 20" id="KW-0863">Zinc-finger</keyword>
<feature type="domain" description="C4-type zinc-finger of DNA polymerase delta" evidence="24">
    <location>
        <begin position="1471"/>
        <end position="1541"/>
    </location>
</feature>
<dbReference type="FunFam" id="1.10.132.60:FF:000007">
    <property type="entry name" value="DNA polymerase"/>
    <property type="match status" value="1"/>
</dbReference>
<keyword evidence="11 20" id="KW-0862">Zinc</keyword>
<dbReference type="GO" id="GO:0006260">
    <property type="term" value="P:DNA replication"/>
    <property type="evidence" value="ECO:0007669"/>
    <property type="project" value="UniProtKB-KW"/>
</dbReference>
<dbReference type="Gene3D" id="3.90.1600.10">
    <property type="entry name" value="Palm domain of DNA polymerase"/>
    <property type="match status" value="1"/>
</dbReference>
<dbReference type="GO" id="GO:0005634">
    <property type="term" value="C:nucleus"/>
    <property type="evidence" value="ECO:0007669"/>
    <property type="project" value="UniProtKB-SubCell"/>
</dbReference>
<dbReference type="KEGG" id="cci:CC1G_13640"/>
<dbReference type="InterPro" id="IPR006134">
    <property type="entry name" value="DNA-dir_DNA_pol_B_multi_dom"/>
</dbReference>
<keyword evidence="12 20" id="KW-0239">DNA-directed DNA polymerase</keyword>
<keyword evidence="17 20" id="KW-0539">Nucleus</keyword>
<reference evidence="27 28" key="1">
    <citation type="journal article" date="2010" name="Proc. Natl. Acad. Sci. U.S.A.">
        <title>Insights into evolution of multicellular fungi from the assembled chromosomes of the mushroom Coprinopsis cinerea (Coprinus cinereus).</title>
        <authorList>
            <person name="Stajich J.E."/>
            <person name="Wilke S.K."/>
            <person name="Ahren D."/>
            <person name="Au C.H."/>
            <person name="Birren B.W."/>
            <person name="Borodovsky M."/>
            <person name="Burns C."/>
            <person name="Canback B."/>
            <person name="Casselton L.A."/>
            <person name="Cheng C.K."/>
            <person name="Deng J."/>
            <person name="Dietrich F.S."/>
            <person name="Fargo D.C."/>
            <person name="Farman M.L."/>
            <person name="Gathman A.C."/>
            <person name="Goldberg J."/>
            <person name="Guigo R."/>
            <person name="Hoegger P.J."/>
            <person name="Hooker J.B."/>
            <person name="Huggins A."/>
            <person name="James T.Y."/>
            <person name="Kamada T."/>
            <person name="Kilaru S."/>
            <person name="Kodira C."/>
            <person name="Kues U."/>
            <person name="Kupfer D."/>
            <person name="Kwan H.S."/>
            <person name="Lomsadze A."/>
            <person name="Li W."/>
            <person name="Lilly W.W."/>
            <person name="Ma L.J."/>
            <person name="Mackey A.J."/>
            <person name="Manning G."/>
            <person name="Martin F."/>
            <person name="Muraguchi H."/>
            <person name="Natvig D.O."/>
            <person name="Palmerini H."/>
            <person name="Ramesh M.A."/>
            <person name="Rehmeyer C.J."/>
            <person name="Roe B.A."/>
            <person name="Shenoy N."/>
            <person name="Stanke M."/>
            <person name="Ter-Hovhannisyan V."/>
            <person name="Tunlid A."/>
            <person name="Velagapudi R."/>
            <person name="Vision T.J."/>
            <person name="Zeng Q."/>
            <person name="Zolan M.E."/>
            <person name="Pukkila P.J."/>
        </authorList>
    </citation>
    <scope>NUCLEOTIDE SEQUENCE [LARGE SCALE GENOMIC DNA]</scope>
    <source>
        <strain evidence="28">Okayama-7 / 130 / ATCC MYA-4618 / FGSC 9003</strain>
    </source>
</reference>
<dbReference type="Pfam" id="PF00136">
    <property type="entry name" value="DNA_pol_B"/>
    <property type="match status" value="1"/>
</dbReference>
<evidence type="ECO:0000259" key="25">
    <source>
        <dbReference type="Pfam" id="PF24055"/>
    </source>
</evidence>
<keyword evidence="5 20" id="KW-0808">Transferase</keyword>
<comment type="similarity">
    <text evidence="3 20">Belongs to the DNA polymerase type-B family.</text>
</comment>
<dbReference type="InterPro" id="IPR012337">
    <property type="entry name" value="RNaseH-like_sf"/>
</dbReference>
<dbReference type="CDD" id="cd05534">
    <property type="entry name" value="POLBc_zeta"/>
    <property type="match status" value="1"/>
</dbReference>
<evidence type="ECO:0000256" key="12">
    <source>
        <dbReference type="ARBA" id="ARBA00022932"/>
    </source>
</evidence>
<evidence type="ECO:0000256" key="4">
    <source>
        <dbReference type="ARBA" id="ARBA00022485"/>
    </source>
</evidence>
<dbReference type="STRING" id="240176.D6RK59"/>
<dbReference type="PANTHER" id="PTHR45812">
    <property type="entry name" value="DNA POLYMERASE ZETA CATALYTIC SUBUNIT"/>
    <property type="match status" value="1"/>
</dbReference>
<evidence type="ECO:0000256" key="1">
    <source>
        <dbReference type="ARBA" id="ARBA00001966"/>
    </source>
</evidence>
<feature type="region of interest" description="Disordered" evidence="21">
    <location>
        <begin position="345"/>
        <end position="371"/>
    </location>
</feature>
<evidence type="ECO:0000256" key="10">
    <source>
        <dbReference type="ARBA" id="ARBA00022771"/>
    </source>
</evidence>
<dbReference type="PRINTS" id="PR00106">
    <property type="entry name" value="DNAPOLB"/>
</dbReference>
<dbReference type="PANTHER" id="PTHR45812:SF1">
    <property type="entry name" value="DNA POLYMERASE ZETA CATALYTIC SUBUNIT"/>
    <property type="match status" value="1"/>
</dbReference>